<dbReference type="HAMAP" id="MF_02040">
    <property type="entry name" value="Mrp_NBP35"/>
    <property type="match status" value="1"/>
</dbReference>
<dbReference type="PANTHER" id="PTHR23264">
    <property type="entry name" value="NUCLEOTIDE-BINDING PROTEIN NBP35 YEAST -RELATED"/>
    <property type="match status" value="1"/>
</dbReference>
<protein>
    <submittedName>
        <fullName evidence="1">Cytosolic Fe-S cluster assembly factor</fullName>
    </submittedName>
</protein>
<dbReference type="GO" id="GO:0005524">
    <property type="term" value="F:ATP binding"/>
    <property type="evidence" value="ECO:0007669"/>
    <property type="project" value="UniProtKB-KW"/>
</dbReference>
<organism evidence="1 2">
    <name type="scientific">Aureococcus anophagefferens</name>
    <name type="common">Harmful bloom alga</name>
    <dbReference type="NCBI Taxonomy" id="44056"/>
    <lineage>
        <taxon>Eukaryota</taxon>
        <taxon>Sar</taxon>
        <taxon>Stramenopiles</taxon>
        <taxon>Ochrophyta</taxon>
        <taxon>Pelagophyceae</taxon>
        <taxon>Pelagomonadales</taxon>
        <taxon>Pelagomonadaceae</taxon>
        <taxon>Aureococcus</taxon>
    </lineage>
</organism>
<dbReference type="GO" id="GO:0140663">
    <property type="term" value="F:ATP-dependent FeS chaperone activity"/>
    <property type="evidence" value="ECO:0007669"/>
    <property type="project" value="InterPro"/>
</dbReference>
<dbReference type="PROSITE" id="PS01215">
    <property type="entry name" value="MRP"/>
    <property type="match status" value="1"/>
</dbReference>
<dbReference type="EMBL" id="JBBJCI010000361">
    <property type="protein sequence ID" value="KAK7233362.1"/>
    <property type="molecule type" value="Genomic_DNA"/>
</dbReference>
<dbReference type="KEGG" id="aaf:AURANDRAFT_60033"/>
<dbReference type="InterPro" id="IPR027417">
    <property type="entry name" value="P-loop_NTPase"/>
</dbReference>
<sequence length="367" mass="38258">MSSQIDAAEANDGCVGPASERAGTAEACEGCPNAAACASGAGRAAPEDPTPGLVRDRLAGVKHVLLVLSGKGGVGKSTMSCQLALALASRGYDVGLLDIDICGPSVPRMMGLRGRGVHQSSSGWSPVYVDSPGGELGVMSVGFMLPEDDNAIIWRGPRKNGLIKQFLTEVDWGDLDFLVVDTPPGTSDEHISIAQYLKLADVAGALVVTTPQEVAMQDVRKELNFCAKTRIPVLGVVGNMCRLRVPLSSLEFVDRRTGRDATAEIRRLLREADPILKEVFDDVDASVDVFACDDAAASPAAMAAAFGVPYLGDVPLDPVLQRACDAGQSLVDDFQHASSFAPFSAVLGALLTHLAANDALAKSAAPS</sequence>
<comment type="caution">
    <text evidence="1">The sequence shown here is derived from an EMBL/GenBank/DDBJ whole genome shotgun (WGS) entry which is preliminary data.</text>
</comment>
<dbReference type="HAMAP" id="MF_03038">
    <property type="entry name" value="NUBP1"/>
    <property type="match status" value="1"/>
</dbReference>
<reference evidence="1 2" key="1">
    <citation type="submission" date="2024-03" db="EMBL/GenBank/DDBJ databases">
        <title>Aureococcus anophagefferens CCMP1851 and Kratosvirus quantuckense: Draft genome of a second virus-susceptible host strain in the model system.</title>
        <authorList>
            <person name="Chase E."/>
            <person name="Truchon A.R."/>
            <person name="Schepens W."/>
            <person name="Wilhelm S.W."/>
        </authorList>
    </citation>
    <scope>NUCLEOTIDE SEQUENCE [LARGE SCALE GENOMIC DNA]</scope>
    <source>
        <strain evidence="1 2">CCMP1851</strain>
    </source>
</reference>
<dbReference type="Gene3D" id="3.40.50.300">
    <property type="entry name" value="P-loop containing nucleotide triphosphate hydrolases"/>
    <property type="match status" value="1"/>
</dbReference>
<dbReference type="GO" id="GO:0005829">
    <property type="term" value="C:cytosol"/>
    <property type="evidence" value="ECO:0007669"/>
    <property type="project" value="TreeGrafter"/>
</dbReference>
<accession>A0ABR1FM63</accession>
<dbReference type="InterPro" id="IPR028601">
    <property type="entry name" value="NUBP1/Nbp35"/>
</dbReference>
<dbReference type="InterPro" id="IPR000808">
    <property type="entry name" value="Mrp-like_CS"/>
</dbReference>
<dbReference type="GO" id="GO:0046872">
    <property type="term" value="F:metal ion binding"/>
    <property type="evidence" value="ECO:0007669"/>
    <property type="project" value="UniProtKB-KW"/>
</dbReference>
<proteinExistence type="inferred from homology"/>
<gene>
    <name evidence="1" type="primary">NBP35</name>
    <name evidence="1" type="ORF">SO694_00108043</name>
</gene>
<dbReference type="InterPro" id="IPR033756">
    <property type="entry name" value="YlxH/NBP35"/>
</dbReference>
<dbReference type="PANTHER" id="PTHR23264:SF19">
    <property type="entry name" value="CYTOSOLIC FE-S CLUSTER ASSEMBLY FACTOR NUBP2"/>
    <property type="match status" value="1"/>
</dbReference>
<evidence type="ECO:0000313" key="2">
    <source>
        <dbReference type="Proteomes" id="UP001363151"/>
    </source>
</evidence>
<dbReference type="Proteomes" id="UP001363151">
    <property type="component" value="Unassembled WGS sequence"/>
</dbReference>
<dbReference type="Pfam" id="PF10609">
    <property type="entry name" value="ParA"/>
    <property type="match status" value="1"/>
</dbReference>
<dbReference type="CDD" id="cd02037">
    <property type="entry name" value="Mrp_NBP35"/>
    <property type="match status" value="1"/>
</dbReference>
<keyword evidence="2" id="KW-1185">Reference proteome</keyword>
<name>A0ABR1FM63_AURAN</name>
<evidence type="ECO:0000313" key="1">
    <source>
        <dbReference type="EMBL" id="KAK7233362.1"/>
    </source>
</evidence>
<dbReference type="GO" id="GO:0051539">
    <property type="term" value="F:4 iron, 4 sulfur cluster binding"/>
    <property type="evidence" value="ECO:0007669"/>
    <property type="project" value="UniProtKB-UniRule"/>
</dbReference>
<dbReference type="SUPFAM" id="SSF52540">
    <property type="entry name" value="P-loop containing nucleoside triphosphate hydrolases"/>
    <property type="match status" value="1"/>
</dbReference>
<dbReference type="InterPro" id="IPR019591">
    <property type="entry name" value="Mrp/NBP35_ATP-bd"/>
</dbReference>
<dbReference type="GO" id="GO:0016226">
    <property type="term" value="P:iron-sulfur cluster assembly"/>
    <property type="evidence" value="ECO:0007669"/>
    <property type="project" value="UniProtKB-UniRule"/>
</dbReference>